<feature type="region of interest" description="Disordered" evidence="1">
    <location>
        <begin position="21"/>
        <end position="65"/>
    </location>
</feature>
<feature type="compositionally biased region" description="Low complexity" evidence="1">
    <location>
        <begin position="21"/>
        <end position="31"/>
    </location>
</feature>
<reference evidence="2" key="1">
    <citation type="submission" date="2023-06" db="EMBL/GenBank/DDBJ databases">
        <title>Genomic analysis of the entomopathogenic nematode Steinernema hermaphroditum.</title>
        <authorList>
            <person name="Schwarz E.M."/>
            <person name="Heppert J.K."/>
            <person name="Baniya A."/>
            <person name="Schwartz H.T."/>
            <person name="Tan C.-H."/>
            <person name="Antoshechkin I."/>
            <person name="Sternberg P.W."/>
            <person name="Goodrich-Blair H."/>
            <person name="Dillman A.R."/>
        </authorList>
    </citation>
    <scope>NUCLEOTIDE SEQUENCE</scope>
    <source>
        <strain evidence="2">PS9179</strain>
        <tissue evidence="2">Whole animal</tissue>
    </source>
</reference>
<evidence type="ECO:0000313" key="3">
    <source>
        <dbReference type="Proteomes" id="UP001175271"/>
    </source>
</evidence>
<gene>
    <name evidence="2" type="ORF">QR680_019394</name>
</gene>
<proteinExistence type="predicted"/>
<dbReference type="EMBL" id="JAUCMV010000021">
    <property type="protein sequence ID" value="KAK0390245.1"/>
    <property type="molecule type" value="Genomic_DNA"/>
</dbReference>
<organism evidence="2 3">
    <name type="scientific">Steinernema hermaphroditum</name>
    <dbReference type="NCBI Taxonomy" id="289476"/>
    <lineage>
        <taxon>Eukaryota</taxon>
        <taxon>Metazoa</taxon>
        <taxon>Ecdysozoa</taxon>
        <taxon>Nematoda</taxon>
        <taxon>Chromadorea</taxon>
        <taxon>Rhabditida</taxon>
        <taxon>Tylenchina</taxon>
        <taxon>Panagrolaimomorpha</taxon>
        <taxon>Strongyloidoidea</taxon>
        <taxon>Steinernematidae</taxon>
        <taxon>Steinernema</taxon>
    </lineage>
</organism>
<feature type="compositionally biased region" description="Polar residues" evidence="1">
    <location>
        <begin position="51"/>
        <end position="60"/>
    </location>
</feature>
<feature type="region of interest" description="Disordered" evidence="1">
    <location>
        <begin position="735"/>
        <end position="760"/>
    </location>
</feature>
<dbReference type="AlphaFoldDB" id="A0AA39LAS6"/>
<comment type="caution">
    <text evidence="2">The sequence shown here is derived from an EMBL/GenBank/DDBJ whole genome shotgun (WGS) entry which is preliminary data.</text>
</comment>
<dbReference type="Proteomes" id="UP001175271">
    <property type="component" value="Unassembled WGS sequence"/>
</dbReference>
<protein>
    <submittedName>
        <fullName evidence="2">Uncharacterized protein</fullName>
    </submittedName>
</protein>
<evidence type="ECO:0000313" key="2">
    <source>
        <dbReference type="EMBL" id="KAK0390245.1"/>
    </source>
</evidence>
<sequence length="760" mass="78986">MRALRNAHAAGDTAAAKRLAQMAKAAQAAPPAVAPEDVRDERGVPGGVHTPETQTQTPASTEFGEPGFVRGTNAFLSGANRGLGSILDAPVHIANKVSSLVGGDGETFGRGVFTPAMESLGAVREPDPEYPVLERVGENTGAGIGAISGSGLLSTLLRGGSLAPALGNSGAVQTADKVLSGVGNASAQALKNPAALAATETALGATSAAGEYAGGYFGRSVGGDTGEKLGAMVGSLAGGLAPTAIKSGATGLARKNMSRGADEGLTSEQTYDALKKAGIDPSGGLVGNESTARLENTMANVPIVGGKIRNKQSRQTRQFGERVQAIAEDVRGYPSHLPPDPHTIGTKIQNNIAEGMQTISSRIDALEGNLGARAATAKTAVSVGGIKDELASLSAKSTPDQQAILSKAANDLDAMRDVPLDAKLHETLMGQRKILKQNLRKARTAAMEKPDDVQVLKQEKLMRKNLDDLDAKIDANLGVDYTRMRAWRSEIGAKTQQGGIKGGAMKKTYGATTEAIQGFTDRAGMRADFDDLMAAENELYRRKGNLSEGGDIPFGRKLTEMPTGKDVYDATMRAGVQAPEKLDVVRRNMAPEQWDEVAADTIEHMGRALPGRETAASSFSPETFLTNWNKLSARSKEILAGDAVSALDDLAVAATSFRTRSSAGNPSGSAYSGMSGAFGLGLLTHPVKTVSAMGSAGLVGSAVSSEGFARYLAGKAPDLYKRLAPRLVGQTGRAFAGQTDADENAPLEITVTPKDKRRPQ</sequence>
<accession>A0AA39LAS6</accession>
<keyword evidence="3" id="KW-1185">Reference proteome</keyword>
<evidence type="ECO:0000256" key="1">
    <source>
        <dbReference type="SAM" id="MobiDB-lite"/>
    </source>
</evidence>
<name>A0AA39LAS6_9BILA</name>